<dbReference type="RefSeq" id="WP_008335202.1">
    <property type="nucleotide sequence ID" value="NZ_CH902578.1"/>
</dbReference>
<evidence type="ECO:0000256" key="1">
    <source>
        <dbReference type="ARBA" id="ARBA00006521"/>
    </source>
</evidence>
<evidence type="ECO:0000256" key="5">
    <source>
        <dbReference type="ARBA" id="ARBA00022763"/>
    </source>
</evidence>
<proteinExistence type="inferred from homology"/>
<dbReference type="Pfam" id="PF13566">
    <property type="entry name" value="DUF4130"/>
    <property type="match status" value="1"/>
</dbReference>
<dbReference type="PANTHER" id="PTHR33693">
    <property type="entry name" value="TYPE-5 URACIL-DNA GLYCOSYLASE"/>
    <property type="match status" value="1"/>
</dbReference>
<evidence type="ECO:0000256" key="6">
    <source>
        <dbReference type="ARBA" id="ARBA00022801"/>
    </source>
</evidence>
<comment type="similarity">
    <text evidence="1">Belongs to the uracil-DNA glycosylase (UDG) superfamily. Type 4 (UDGa) family.</text>
</comment>
<dbReference type="Proteomes" id="UP000002931">
    <property type="component" value="Unassembled WGS sequence"/>
</dbReference>
<evidence type="ECO:0000256" key="3">
    <source>
        <dbReference type="ARBA" id="ARBA00022485"/>
    </source>
</evidence>
<keyword evidence="8" id="KW-0411">Iron-sulfur</keyword>
<dbReference type="GO" id="GO:0046872">
    <property type="term" value="F:metal ion binding"/>
    <property type="evidence" value="ECO:0007669"/>
    <property type="project" value="UniProtKB-KW"/>
</dbReference>
<dbReference type="NCBIfam" id="TIGR03914">
    <property type="entry name" value="UDG_fam_dom"/>
    <property type="match status" value="1"/>
</dbReference>
<dbReference type="CDD" id="cd10030">
    <property type="entry name" value="UDG-F4_TTUDGA_SPO1dp_like"/>
    <property type="match status" value="1"/>
</dbReference>
<evidence type="ECO:0000256" key="8">
    <source>
        <dbReference type="ARBA" id="ARBA00023014"/>
    </source>
</evidence>
<organism evidence="11 12">
    <name type="scientific">Maritimibacter alkaliphilus HTCC2654</name>
    <dbReference type="NCBI Taxonomy" id="314271"/>
    <lineage>
        <taxon>Bacteria</taxon>
        <taxon>Pseudomonadati</taxon>
        <taxon>Pseudomonadota</taxon>
        <taxon>Alphaproteobacteria</taxon>
        <taxon>Rhodobacterales</taxon>
        <taxon>Roseobacteraceae</taxon>
        <taxon>Maritimibacter</taxon>
    </lineage>
</organism>
<gene>
    <name evidence="11" type="ORF">RB2654_21023</name>
</gene>
<dbReference type="EMBL" id="AAMT01000026">
    <property type="protein sequence ID" value="EAQ10720.1"/>
    <property type="molecule type" value="Genomic_DNA"/>
</dbReference>
<name>A3VLW5_9RHOB</name>
<dbReference type="NCBIfam" id="TIGR03915">
    <property type="entry name" value="SAM_7_link_chp"/>
    <property type="match status" value="1"/>
</dbReference>
<feature type="non-terminal residue" evidence="11">
    <location>
        <position position="426"/>
    </location>
</feature>
<dbReference type="SMART" id="SM00986">
    <property type="entry name" value="UDG"/>
    <property type="match status" value="1"/>
</dbReference>
<dbReference type="GO" id="GO:0097506">
    <property type="term" value="F:deaminated base DNA N-glycosylase activity"/>
    <property type="evidence" value="ECO:0007669"/>
    <property type="project" value="UniProtKB-ARBA"/>
</dbReference>
<evidence type="ECO:0000259" key="10">
    <source>
        <dbReference type="SMART" id="SM00986"/>
    </source>
</evidence>
<dbReference type="InterPro" id="IPR036895">
    <property type="entry name" value="Uracil-DNA_glycosylase-like_sf"/>
</dbReference>
<dbReference type="InterPro" id="IPR025404">
    <property type="entry name" value="DUF4130"/>
</dbReference>
<dbReference type="eggNOG" id="COG1573">
    <property type="taxonomic scope" value="Bacteria"/>
</dbReference>
<dbReference type="SMART" id="SM00987">
    <property type="entry name" value="UreE_C"/>
    <property type="match status" value="1"/>
</dbReference>
<dbReference type="HOGENOM" id="CLU_046101_1_0_5"/>
<dbReference type="InterPro" id="IPR023875">
    <property type="entry name" value="DNA_repair_put"/>
</dbReference>
<keyword evidence="6" id="KW-0378">Hydrolase</keyword>
<keyword evidence="5" id="KW-0227">DNA damage</keyword>
<comment type="caution">
    <text evidence="11">The sequence shown here is derived from an EMBL/GenBank/DDBJ whole genome shotgun (WGS) entry which is preliminary data.</text>
</comment>
<sequence length="426" mass="47533">MHHVTLPQTGVYDAWRDAARAHLTARTPPEAILWSRGTEARDLFAADTPPPAKAAQITVPKSFVALARLVVFHSDPERFARLYAALWALQTDRGFLADRGDPRSAKLNALAKEVGRDRHKMHAFVRFRDLGSDTERRRFAAWFEPSHPILELAAPFFAKRFGDMDWSIFTPDLTAHFASGRLTFTDPAPRPDLPGDAAEDLWRTYFRSIFNPARLKPKAMQAEMPKKYWKNMPEAGLIPDLIATAQTRAREMAEAAPTLAPARAEKVVARVAQAQEALTASQDRFHAALDACTRCPLHTNATQAVPGEGPADAPLMFVGEQPGDREDLEGRPFVGPAGQLFDRALASAGIARDTAYVTNAVKHFKFTPRGKRRLHQAPNRDEIDHCRWWLDFERERVSPDLVVALGATALESLTGSRKDLLKRRGR</sequence>
<dbReference type="PANTHER" id="PTHR33693:SF9">
    <property type="entry name" value="TYPE-4 URACIL-DNA GLYCOSYLASE"/>
    <property type="match status" value="1"/>
</dbReference>
<protein>
    <recommendedName>
        <fullName evidence="2">Type-4 uracil-DNA glycosylase</fullName>
    </recommendedName>
</protein>
<feature type="domain" description="Uracil-DNA glycosylase-like" evidence="10">
    <location>
        <begin position="306"/>
        <end position="421"/>
    </location>
</feature>
<dbReference type="Gene3D" id="3.40.470.10">
    <property type="entry name" value="Uracil-DNA glycosylase-like domain"/>
    <property type="match status" value="1"/>
</dbReference>
<accession>A3VLW5</accession>
<keyword evidence="7" id="KW-0408">Iron</keyword>
<dbReference type="SUPFAM" id="SSF52141">
    <property type="entry name" value="Uracil-DNA glycosylase-like"/>
    <property type="match status" value="1"/>
</dbReference>
<evidence type="ECO:0000256" key="4">
    <source>
        <dbReference type="ARBA" id="ARBA00022723"/>
    </source>
</evidence>
<dbReference type="GO" id="GO:0051539">
    <property type="term" value="F:4 iron, 4 sulfur cluster binding"/>
    <property type="evidence" value="ECO:0007669"/>
    <property type="project" value="UniProtKB-KW"/>
</dbReference>
<dbReference type="InterPro" id="IPR051536">
    <property type="entry name" value="UDG_Type-4/5"/>
</dbReference>
<keyword evidence="3" id="KW-0004">4Fe-4S</keyword>
<dbReference type="AlphaFoldDB" id="A3VLW5"/>
<evidence type="ECO:0000256" key="2">
    <source>
        <dbReference type="ARBA" id="ARBA00019403"/>
    </source>
</evidence>
<dbReference type="InterPro" id="IPR005273">
    <property type="entry name" value="Ura-DNA_glyco_family4"/>
</dbReference>
<reference evidence="11 12" key="1">
    <citation type="journal article" date="2010" name="J. Bacteriol.">
        <title>Genome sequences of Pelagibaca bermudensis HTCC2601T and Maritimibacter alkaliphilus HTCC2654T, the type strains of two marine Roseobacter genera.</title>
        <authorList>
            <person name="Thrash J.C."/>
            <person name="Cho J.C."/>
            <person name="Ferriera S."/>
            <person name="Johnson J."/>
            <person name="Vergin K.L."/>
            <person name="Giovannoni S.J."/>
        </authorList>
    </citation>
    <scope>NUCLEOTIDE SEQUENCE [LARGE SCALE GENOMIC DNA]</scope>
    <source>
        <strain evidence="11 12">HTCC2654</strain>
    </source>
</reference>
<dbReference type="GO" id="GO:0006281">
    <property type="term" value="P:DNA repair"/>
    <property type="evidence" value="ECO:0007669"/>
    <property type="project" value="UniProtKB-KW"/>
</dbReference>
<dbReference type="OrthoDB" id="5290748at2"/>
<evidence type="ECO:0000313" key="11">
    <source>
        <dbReference type="EMBL" id="EAQ10720.1"/>
    </source>
</evidence>
<evidence type="ECO:0000313" key="12">
    <source>
        <dbReference type="Proteomes" id="UP000002931"/>
    </source>
</evidence>
<dbReference type="InterPro" id="IPR005122">
    <property type="entry name" value="Uracil-DNA_glycosylase-like"/>
</dbReference>
<keyword evidence="12" id="KW-1185">Reference proteome</keyword>
<keyword evidence="4" id="KW-0479">Metal-binding</keyword>
<evidence type="ECO:0000256" key="7">
    <source>
        <dbReference type="ARBA" id="ARBA00023004"/>
    </source>
</evidence>
<evidence type="ECO:0000256" key="9">
    <source>
        <dbReference type="ARBA" id="ARBA00023204"/>
    </source>
</evidence>
<dbReference type="Pfam" id="PF03167">
    <property type="entry name" value="UDG"/>
    <property type="match status" value="1"/>
</dbReference>
<keyword evidence="9" id="KW-0234">DNA repair</keyword>
<dbReference type="STRING" id="314271.RB2654_21023"/>